<geneLocation type="plasmid" evidence="2">
    <name>unnamed1</name>
</geneLocation>
<gene>
    <name evidence="2" type="ORF">AB5J52_49720</name>
</gene>
<evidence type="ECO:0000313" key="2">
    <source>
        <dbReference type="EMBL" id="XDQ50164.1"/>
    </source>
</evidence>
<protein>
    <submittedName>
        <fullName evidence="2">Asp23/Gls24 family envelope stress response protein</fullName>
    </submittedName>
</protein>
<evidence type="ECO:0000256" key="1">
    <source>
        <dbReference type="SAM" id="MobiDB-lite"/>
    </source>
</evidence>
<proteinExistence type="predicted"/>
<dbReference type="AlphaFoldDB" id="A0AB39RB11"/>
<dbReference type="EMBL" id="CP163442">
    <property type="protein sequence ID" value="XDQ50164.1"/>
    <property type="molecule type" value="Genomic_DNA"/>
</dbReference>
<name>A0AB39RB11_9ACTN</name>
<dbReference type="RefSeq" id="WP_369228683.1">
    <property type="nucleotide sequence ID" value="NZ_CP163442.1"/>
</dbReference>
<accession>A0AB39RB11</accession>
<feature type="region of interest" description="Disordered" evidence="1">
    <location>
        <begin position="1"/>
        <end position="27"/>
    </location>
</feature>
<organism evidence="2">
    <name type="scientific">Streptomyces sp. R39</name>
    <dbReference type="NCBI Taxonomy" id="3238631"/>
    <lineage>
        <taxon>Bacteria</taxon>
        <taxon>Bacillati</taxon>
        <taxon>Actinomycetota</taxon>
        <taxon>Actinomycetes</taxon>
        <taxon>Kitasatosporales</taxon>
        <taxon>Streptomycetaceae</taxon>
        <taxon>Streptomyces</taxon>
    </lineage>
</organism>
<feature type="compositionally biased region" description="Polar residues" evidence="1">
    <location>
        <begin position="1"/>
        <end position="14"/>
    </location>
</feature>
<keyword evidence="2" id="KW-0614">Plasmid</keyword>
<sequence>MAMNADSNSGSADATDSAGMPGEELLPCGRELGEVWRQWEEGSADPRTRSCPHCSAALHDLDRLQDVVRRARAEEPLQEDTGALVERVMDVVRLELRPGRTLPLGGAAEDAWIVEAAAAKVFRAAADSLPGVRTGSCRIAPAGSGAAAPARRARGPVAVRVEIVVAATVSLRQVAEQVREEVFAAAAGLLGMEVGSVDVTVTDVLPEGGLAEGGPR</sequence>
<reference evidence="2" key="1">
    <citation type="submission" date="2024-07" db="EMBL/GenBank/DDBJ databases">
        <authorList>
            <person name="Yu S.T."/>
        </authorList>
    </citation>
    <scope>NUCLEOTIDE SEQUENCE</scope>
    <source>
        <strain evidence="2">R39</strain>
        <plasmid evidence="2">unnamed1</plasmid>
    </source>
</reference>